<dbReference type="SUPFAM" id="SSF55874">
    <property type="entry name" value="ATPase domain of HSP90 chaperone/DNA topoisomerase II/histidine kinase"/>
    <property type="match status" value="1"/>
</dbReference>
<reference evidence="7 8" key="1">
    <citation type="submission" date="2018-06" db="EMBL/GenBank/DDBJ databases">
        <title>Mucibacter soli gen. nov., sp. nov., a new member of the family Chitinophagaceae producing mucin.</title>
        <authorList>
            <person name="Kim M.-K."/>
            <person name="Park S."/>
            <person name="Kim T.-S."/>
            <person name="Joung Y."/>
            <person name="Han J.-H."/>
            <person name="Kim S.B."/>
        </authorList>
    </citation>
    <scope>NUCLEOTIDE SEQUENCE [LARGE SCALE GENOMIC DNA]</scope>
    <source>
        <strain evidence="7 8">R1-15</strain>
    </source>
</reference>
<evidence type="ECO:0000256" key="5">
    <source>
        <dbReference type="SAM" id="Phobius"/>
    </source>
</evidence>
<dbReference type="EMBL" id="QKTW01000002">
    <property type="protein sequence ID" value="PZF74868.1"/>
    <property type="molecule type" value="Genomic_DNA"/>
</dbReference>
<dbReference type="InterPro" id="IPR013783">
    <property type="entry name" value="Ig-like_fold"/>
</dbReference>
<feature type="domain" description="Histidine kinase" evidence="6">
    <location>
        <begin position="787"/>
        <end position="995"/>
    </location>
</feature>
<dbReference type="AlphaFoldDB" id="A0A2W2B490"/>
<dbReference type="InterPro" id="IPR004358">
    <property type="entry name" value="Sig_transdc_His_kin-like_C"/>
</dbReference>
<dbReference type="Proteomes" id="UP000248745">
    <property type="component" value="Unassembled WGS sequence"/>
</dbReference>
<sequence length="1012" mass="114522">MFYRGLSLFYLFIFLSVFSFAREKTYTVVNYTTDNGLPQNSITGIQFDRKGYCWLGTQMGLVRFDGQRFTVFESDNIKGLRSDRIFNVTHDAAGNIFAATGGILNILRVDDNASPDAATPRLITQPDLEIPDQGSAVPLSFMKTIAHDTAFQIEYGTSQFNLYLLQSAAGYYITSSQIIKFALKGNPGYHNTVLVDESLALLRAGGITAIWTNGVLQNNIRLEGPLWSDPEFKRGNFTTLNRGGAYIYAGKKLYRLHLNHNTLSSESLFDGIEIPAVSCAYFDKKNNKWYIGSAVSGLFVLTPSDFYTPQTPDISGNQGFHSQTVTNEGILSQDILYRKDGTTKKCPLTTQVKAVWYDTAKKGLYYAPNLMLERIDLATGHSKAITPLASHLSAIYPNPLHRDTFIFSTSFSIGKVTHDTLIAEKRIPGLIEGQELFASYPQGNDTFLLATWSGVKWYDFKNNKLYRSILDSLTIRQLYAEQPQRIWIASYGKGWYLYDNGHIHRLPDGPSHALKTVNAIIDDGRGYFWLSSNDGLYKVSKQALLDYAAGQSEHVFFYAFTTKDHLPTNEFNAANPSYVWTSDSMLSLPSIKGLVWFYPHKIHLSLPNQGIYLEHIYIDEKETNIDSTLVLKPDHGRLTLLVSSPYFGNPENMRLQFKVEGLEKDWHAVPANGEIIIDRIPAGEFSLVVRKISGMEASAYTQLVLPVRVTPFWYRTTIFNLLLCFFIIAMVYWFIRLRTRILRNRNRKLKMQVTIQTRDLHRMVNKLKQSEEALKQSNQTKNNIITTVLHDLRSPIRFLHTISKWVASDHARMKPEALNVHLEELKNSTASLNSFTDQFFTWALSQHDTFSASYTEIDLHELFKKIEILYTDIIQASANQLIVVPTDVHLETDWDILSAVMRNLLDNANKNTTDGTLTLAAYRTNEYTVITVSDTGKGFDAESLKAFLNKDKTDRRKGNGSFIVLQLLDLIGGKIIADSEPGKGTTFNIMIPHRNEARDNMPDGSDQQPTEH</sequence>
<evidence type="ECO:0000259" key="6">
    <source>
        <dbReference type="PROSITE" id="PS50109"/>
    </source>
</evidence>
<evidence type="ECO:0000256" key="2">
    <source>
        <dbReference type="ARBA" id="ARBA00012438"/>
    </source>
</evidence>
<evidence type="ECO:0000256" key="3">
    <source>
        <dbReference type="ARBA" id="ARBA00022553"/>
    </source>
</evidence>
<dbReference type="InterPro" id="IPR005467">
    <property type="entry name" value="His_kinase_dom"/>
</dbReference>
<dbReference type="OrthoDB" id="8676692at2"/>
<dbReference type="PRINTS" id="PR00344">
    <property type="entry name" value="BCTRLSENSOR"/>
</dbReference>
<keyword evidence="8" id="KW-1185">Reference proteome</keyword>
<dbReference type="SUPFAM" id="SSF63829">
    <property type="entry name" value="Calcium-dependent phosphotriesterase"/>
    <property type="match status" value="1"/>
</dbReference>
<gene>
    <name evidence="7" type="ORF">DN068_01340</name>
</gene>
<dbReference type="Gene3D" id="2.130.10.10">
    <property type="entry name" value="YVTN repeat-like/Quinoprotein amine dehydrogenase"/>
    <property type="match status" value="2"/>
</dbReference>
<dbReference type="InterPro" id="IPR015943">
    <property type="entry name" value="WD40/YVTN_repeat-like_dom_sf"/>
</dbReference>
<proteinExistence type="predicted"/>
<dbReference type="Gene3D" id="2.60.40.10">
    <property type="entry name" value="Immunoglobulins"/>
    <property type="match status" value="1"/>
</dbReference>
<keyword evidence="3" id="KW-0597">Phosphoprotein</keyword>
<dbReference type="Pfam" id="PF07494">
    <property type="entry name" value="Reg_prop"/>
    <property type="match status" value="1"/>
</dbReference>
<keyword evidence="5" id="KW-1133">Transmembrane helix</keyword>
<evidence type="ECO:0000313" key="8">
    <source>
        <dbReference type="Proteomes" id="UP000248745"/>
    </source>
</evidence>
<dbReference type="GO" id="GO:0000155">
    <property type="term" value="F:phosphorelay sensor kinase activity"/>
    <property type="evidence" value="ECO:0007669"/>
    <property type="project" value="InterPro"/>
</dbReference>
<evidence type="ECO:0000313" key="7">
    <source>
        <dbReference type="EMBL" id="PZF74868.1"/>
    </source>
</evidence>
<protein>
    <recommendedName>
        <fullName evidence="2">histidine kinase</fullName>
        <ecNumber evidence="2">2.7.13.3</ecNumber>
    </recommendedName>
</protein>
<evidence type="ECO:0000256" key="1">
    <source>
        <dbReference type="ARBA" id="ARBA00000085"/>
    </source>
</evidence>
<dbReference type="Pfam" id="PF02518">
    <property type="entry name" value="HATPase_c"/>
    <property type="match status" value="1"/>
</dbReference>
<evidence type="ECO:0000256" key="4">
    <source>
        <dbReference type="SAM" id="MobiDB-lite"/>
    </source>
</evidence>
<dbReference type="RefSeq" id="WP_110997074.1">
    <property type="nucleotide sequence ID" value="NZ_QKTW01000002.1"/>
</dbReference>
<keyword evidence="5" id="KW-0812">Transmembrane</keyword>
<dbReference type="PROSITE" id="PS50109">
    <property type="entry name" value="HIS_KIN"/>
    <property type="match status" value="1"/>
</dbReference>
<keyword evidence="5" id="KW-0472">Membrane</keyword>
<comment type="caution">
    <text evidence="7">The sequence shown here is derived from an EMBL/GenBank/DDBJ whole genome shotgun (WGS) entry which is preliminary data.</text>
</comment>
<dbReference type="Gene3D" id="3.30.565.10">
    <property type="entry name" value="Histidine kinase-like ATPase, C-terminal domain"/>
    <property type="match status" value="1"/>
</dbReference>
<dbReference type="PANTHER" id="PTHR43547:SF2">
    <property type="entry name" value="HYBRID SIGNAL TRANSDUCTION HISTIDINE KINASE C"/>
    <property type="match status" value="1"/>
</dbReference>
<dbReference type="InterPro" id="IPR036097">
    <property type="entry name" value="HisK_dim/P_sf"/>
</dbReference>
<organism evidence="7 8">
    <name type="scientific">Taibaiella soli</name>
    <dbReference type="NCBI Taxonomy" id="1649169"/>
    <lineage>
        <taxon>Bacteria</taxon>
        <taxon>Pseudomonadati</taxon>
        <taxon>Bacteroidota</taxon>
        <taxon>Chitinophagia</taxon>
        <taxon>Chitinophagales</taxon>
        <taxon>Chitinophagaceae</taxon>
        <taxon>Taibaiella</taxon>
    </lineage>
</organism>
<name>A0A2W2B490_9BACT</name>
<dbReference type="SUPFAM" id="SSF47384">
    <property type="entry name" value="Homodimeric domain of signal transducing histidine kinase"/>
    <property type="match status" value="1"/>
</dbReference>
<dbReference type="InterPro" id="IPR036890">
    <property type="entry name" value="HATPase_C_sf"/>
</dbReference>
<dbReference type="PANTHER" id="PTHR43547">
    <property type="entry name" value="TWO-COMPONENT HISTIDINE KINASE"/>
    <property type="match status" value="1"/>
</dbReference>
<accession>A0A2W2B490</accession>
<dbReference type="SMART" id="SM00387">
    <property type="entry name" value="HATPase_c"/>
    <property type="match status" value="1"/>
</dbReference>
<comment type="catalytic activity">
    <reaction evidence="1">
        <text>ATP + protein L-histidine = ADP + protein N-phospho-L-histidine.</text>
        <dbReference type="EC" id="2.7.13.3"/>
    </reaction>
</comment>
<dbReference type="InterPro" id="IPR003594">
    <property type="entry name" value="HATPase_dom"/>
</dbReference>
<feature type="region of interest" description="Disordered" evidence="4">
    <location>
        <begin position="993"/>
        <end position="1012"/>
    </location>
</feature>
<dbReference type="InterPro" id="IPR011110">
    <property type="entry name" value="Reg_prop"/>
</dbReference>
<dbReference type="EC" id="2.7.13.3" evidence="2"/>
<dbReference type="Gene3D" id="1.10.287.130">
    <property type="match status" value="1"/>
</dbReference>
<feature type="transmembrane region" description="Helical" evidence="5">
    <location>
        <begin position="712"/>
        <end position="735"/>
    </location>
</feature>